<proteinExistence type="predicted"/>
<gene>
    <name evidence="1" type="ORF">NLI96_g6006</name>
</gene>
<dbReference type="Proteomes" id="UP001212997">
    <property type="component" value="Unassembled WGS sequence"/>
</dbReference>
<accession>A0AAD5V3M5</accession>
<evidence type="ECO:0000313" key="1">
    <source>
        <dbReference type="EMBL" id="KAJ3483889.1"/>
    </source>
</evidence>
<evidence type="ECO:0008006" key="3">
    <source>
        <dbReference type="Google" id="ProtNLM"/>
    </source>
</evidence>
<dbReference type="InterPro" id="IPR032675">
    <property type="entry name" value="LRR_dom_sf"/>
</dbReference>
<protein>
    <recommendedName>
        <fullName evidence="3">F-box domain-containing protein</fullName>
    </recommendedName>
</protein>
<dbReference type="EMBL" id="JANAWD010000210">
    <property type="protein sequence ID" value="KAJ3483889.1"/>
    <property type="molecule type" value="Genomic_DNA"/>
</dbReference>
<keyword evidence="2" id="KW-1185">Reference proteome</keyword>
<sequence length="695" mass="80415">MDSEDEKFLDRLAEKAEDSAWRACMYRTSQNLSFLSLSLTRFWCHLTAWLIPDEKRIPLKAWQKEEWESLKSLLNGLMQYPDDDNKLDWHYDYSAVYRLERLRDSIQGFYSGNLDLTGRHPYRYQDLWGQCHRFIADVAHLYSHCRIEEVPCTPLNLRLQKRLGNEIRPTRTVYHVEPDDIRERFERVWRCGALNLGYIFEMTAELANSIPKDPRPIFQKLLLQDLPPELIHEIMKMTSHNGARRLGSASKYLRQVAKSYMYKCRKLDIPFDELDSAWHELPPAERADILMARARRSCSVILDELDFILSRPDIMNYMSFLEMFGENYHQVQEMLEFEIGGQDHLEMFGPIESRISLLLKQVPNLAEIHMAYLVLSKDMMESIMSLNGLQTIRVSQAYIIDDYEISQCSSVANLYISFLGFDETDLSLWRILKPCTSLQYLSICRGPGMVELDPGPEFCDSFDPFPPLKRLEVGRAQEEDLLFLCRWMQDASSLNLTHLWLSTVEGGISPDLMDLILDTLQSAPMQILVLNGVHSVPPSLFDDIANAFPGLRGLTVEYREGPQQDGSKLRIWPLPSYEYAPHLRDFHRLEFFGWNFKVSKREPNFHHTLCGFESGFRPDHEVDAQVEESLADWESIARVLAAYCKTLTHVVFDPVQGPECTIAHSSSGSIVVTGSADVSPELQEFYPTMSPFWEI</sequence>
<dbReference type="Gene3D" id="3.80.10.10">
    <property type="entry name" value="Ribonuclease Inhibitor"/>
    <property type="match status" value="1"/>
</dbReference>
<organism evidence="1 2">
    <name type="scientific">Meripilus lineatus</name>
    <dbReference type="NCBI Taxonomy" id="2056292"/>
    <lineage>
        <taxon>Eukaryota</taxon>
        <taxon>Fungi</taxon>
        <taxon>Dikarya</taxon>
        <taxon>Basidiomycota</taxon>
        <taxon>Agaricomycotina</taxon>
        <taxon>Agaricomycetes</taxon>
        <taxon>Polyporales</taxon>
        <taxon>Meripilaceae</taxon>
        <taxon>Meripilus</taxon>
    </lineage>
</organism>
<comment type="caution">
    <text evidence="1">The sequence shown here is derived from an EMBL/GenBank/DDBJ whole genome shotgun (WGS) entry which is preliminary data.</text>
</comment>
<dbReference type="AlphaFoldDB" id="A0AAD5V3M5"/>
<evidence type="ECO:0000313" key="2">
    <source>
        <dbReference type="Proteomes" id="UP001212997"/>
    </source>
</evidence>
<reference evidence="1" key="1">
    <citation type="submission" date="2022-07" db="EMBL/GenBank/DDBJ databases">
        <title>Genome Sequence of Physisporinus lineatus.</title>
        <authorList>
            <person name="Buettner E."/>
        </authorList>
    </citation>
    <scope>NUCLEOTIDE SEQUENCE</scope>
    <source>
        <strain evidence="1">VT162</strain>
    </source>
</reference>
<dbReference type="SUPFAM" id="SSF52047">
    <property type="entry name" value="RNI-like"/>
    <property type="match status" value="1"/>
</dbReference>
<name>A0AAD5V3M5_9APHY</name>